<dbReference type="Gene3D" id="3.40.50.1820">
    <property type="entry name" value="alpha/beta hydrolase"/>
    <property type="match status" value="1"/>
</dbReference>
<evidence type="ECO:0000259" key="4">
    <source>
        <dbReference type="Pfam" id="PF00135"/>
    </source>
</evidence>
<dbReference type="PANTHER" id="PTHR43142:SF1">
    <property type="entry name" value="CARBOXYLIC ESTER HYDROLASE"/>
    <property type="match status" value="1"/>
</dbReference>
<protein>
    <submittedName>
        <fullName evidence="5">Carboxylesterase family protein</fullName>
    </submittedName>
</protein>
<comment type="caution">
    <text evidence="5">The sequence shown here is derived from an EMBL/GenBank/DDBJ whole genome shotgun (WGS) entry which is preliminary data.</text>
</comment>
<reference evidence="5 6" key="1">
    <citation type="submission" date="2019-09" db="EMBL/GenBank/DDBJ databases">
        <title>Goodfellowia gen. nov., a new genus of the Pseudonocardineae related to Actinoalloteichus, containing Goodfellowia coeruleoviolacea gen. nov., comb. nov. gen. nov., comb. nov.</title>
        <authorList>
            <person name="Labeda D."/>
        </authorList>
    </citation>
    <scope>NUCLEOTIDE SEQUENCE [LARGE SCALE GENOMIC DNA]</scope>
    <source>
        <strain evidence="5 6">AN110305</strain>
    </source>
</reference>
<comment type="similarity">
    <text evidence="1">Belongs to the type-B carboxylesterase/lipase family.</text>
</comment>
<feature type="non-terminal residue" evidence="5">
    <location>
        <position position="208"/>
    </location>
</feature>
<dbReference type="AlphaFoldDB" id="A0A5B2XBV5"/>
<organism evidence="5 6">
    <name type="scientific">Solihabitans fulvus</name>
    <dbReference type="NCBI Taxonomy" id="1892852"/>
    <lineage>
        <taxon>Bacteria</taxon>
        <taxon>Bacillati</taxon>
        <taxon>Actinomycetota</taxon>
        <taxon>Actinomycetes</taxon>
        <taxon>Pseudonocardiales</taxon>
        <taxon>Pseudonocardiaceae</taxon>
        <taxon>Solihabitans</taxon>
    </lineage>
</organism>
<evidence type="ECO:0000313" key="5">
    <source>
        <dbReference type="EMBL" id="KAA2260686.1"/>
    </source>
</evidence>
<feature type="region of interest" description="Disordered" evidence="3">
    <location>
        <begin position="174"/>
        <end position="208"/>
    </location>
</feature>
<evidence type="ECO:0000256" key="3">
    <source>
        <dbReference type="SAM" id="MobiDB-lite"/>
    </source>
</evidence>
<feature type="domain" description="Carboxylesterase type B" evidence="4">
    <location>
        <begin position="7"/>
        <end position="170"/>
    </location>
</feature>
<dbReference type="Pfam" id="PF00135">
    <property type="entry name" value="COesterase"/>
    <property type="match status" value="1"/>
</dbReference>
<proteinExistence type="inferred from homology"/>
<dbReference type="InterPro" id="IPR029058">
    <property type="entry name" value="AB_hydrolase_fold"/>
</dbReference>
<name>A0A5B2XBV5_9PSEU</name>
<dbReference type="GO" id="GO:0016787">
    <property type="term" value="F:hydrolase activity"/>
    <property type="evidence" value="ECO:0007669"/>
    <property type="project" value="UniProtKB-KW"/>
</dbReference>
<evidence type="ECO:0000256" key="2">
    <source>
        <dbReference type="ARBA" id="ARBA00022801"/>
    </source>
</evidence>
<feature type="compositionally biased region" description="Basic and acidic residues" evidence="3">
    <location>
        <begin position="175"/>
        <end position="195"/>
    </location>
</feature>
<keyword evidence="6" id="KW-1185">Reference proteome</keyword>
<evidence type="ECO:0000256" key="1">
    <source>
        <dbReference type="ARBA" id="ARBA00005964"/>
    </source>
</evidence>
<reference evidence="5 6" key="2">
    <citation type="submission" date="2019-09" db="EMBL/GenBank/DDBJ databases">
        <authorList>
            <person name="Jin C."/>
        </authorList>
    </citation>
    <scope>NUCLEOTIDE SEQUENCE [LARGE SCALE GENOMIC DNA]</scope>
    <source>
        <strain evidence="5 6">AN110305</strain>
    </source>
</reference>
<dbReference type="Proteomes" id="UP000323454">
    <property type="component" value="Unassembled WGS sequence"/>
</dbReference>
<dbReference type="OrthoDB" id="4308422at2"/>
<keyword evidence="2" id="KW-0378">Hydrolase</keyword>
<gene>
    <name evidence="5" type="ORF">F0L68_20040</name>
</gene>
<sequence>MNTIDAETTSGTVRGELRGGIAAFKGIPYAEPPFGANEFKPPVPRAPWEGVCECTAYGPGGPQPSSPIFGGLSTSDDFLSVNVWAPEGAAGLPVMFWIHGGGFLMGSNADSGSDGNTFARDGVVLVSCNYRLGAFGFLHAGHLDDAYATASGAYGVADQIAALHWTRENIVGLRPDQRTDHQDRAAEAVPDHEPPAHTLPGLAAFRRP</sequence>
<dbReference type="RefSeq" id="WP_149851148.1">
    <property type="nucleotide sequence ID" value="NZ_VUOB01000035.1"/>
</dbReference>
<dbReference type="SUPFAM" id="SSF53474">
    <property type="entry name" value="alpha/beta-Hydrolases"/>
    <property type="match status" value="1"/>
</dbReference>
<accession>A0A5B2XBV5</accession>
<dbReference type="InterPro" id="IPR002018">
    <property type="entry name" value="CarbesteraseB"/>
</dbReference>
<dbReference type="PANTHER" id="PTHR43142">
    <property type="entry name" value="CARBOXYLIC ESTER HYDROLASE"/>
    <property type="match status" value="1"/>
</dbReference>
<dbReference type="EMBL" id="VUOB01000035">
    <property type="protein sequence ID" value="KAA2260686.1"/>
    <property type="molecule type" value="Genomic_DNA"/>
</dbReference>
<evidence type="ECO:0000313" key="6">
    <source>
        <dbReference type="Proteomes" id="UP000323454"/>
    </source>
</evidence>